<dbReference type="AlphaFoldDB" id="A0A7W9LHW1"/>
<evidence type="ECO:0000313" key="2">
    <source>
        <dbReference type="Proteomes" id="UP000579153"/>
    </source>
</evidence>
<name>A0A7W9LHW1_9ACTN</name>
<dbReference type="Proteomes" id="UP000579153">
    <property type="component" value="Unassembled WGS sequence"/>
</dbReference>
<reference evidence="1 2" key="1">
    <citation type="submission" date="2020-08" db="EMBL/GenBank/DDBJ databases">
        <title>Sequencing the genomes of 1000 actinobacteria strains.</title>
        <authorList>
            <person name="Klenk H.-P."/>
        </authorList>
    </citation>
    <scope>NUCLEOTIDE SEQUENCE [LARGE SCALE GENOMIC DNA]</scope>
    <source>
        <strain evidence="1 2">DSM 45507</strain>
    </source>
</reference>
<dbReference type="RefSeq" id="WP_185077361.1">
    <property type="nucleotide sequence ID" value="NZ_JACHMB010000001.1"/>
</dbReference>
<gene>
    <name evidence="1" type="ORF">HD596_011161</name>
</gene>
<proteinExistence type="predicted"/>
<sequence>MSVKQDAVDAAGHHGIALVHTGPWERFELILSPQDYRFLGTYGETVADRTFTAGQRLEVKAGTPVVWSARLAAGIVDRPGERP</sequence>
<accession>A0A7W9LHW1</accession>
<protein>
    <submittedName>
        <fullName evidence="1">Uncharacterized protein</fullName>
    </submittedName>
</protein>
<organism evidence="1 2">
    <name type="scientific">Nonomuraea jabiensis</name>
    <dbReference type="NCBI Taxonomy" id="882448"/>
    <lineage>
        <taxon>Bacteria</taxon>
        <taxon>Bacillati</taxon>
        <taxon>Actinomycetota</taxon>
        <taxon>Actinomycetes</taxon>
        <taxon>Streptosporangiales</taxon>
        <taxon>Streptosporangiaceae</taxon>
        <taxon>Nonomuraea</taxon>
    </lineage>
</organism>
<comment type="caution">
    <text evidence="1">The sequence shown here is derived from an EMBL/GenBank/DDBJ whole genome shotgun (WGS) entry which is preliminary data.</text>
</comment>
<keyword evidence="2" id="KW-1185">Reference proteome</keyword>
<dbReference type="EMBL" id="JACHMB010000001">
    <property type="protein sequence ID" value="MBB5784405.1"/>
    <property type="molecule type" value="Genomic_DNA"/>
</dbReference>
<evidence type="ECO:0000313" key="1">
    <source>
        <dbReference type="EMBL" id="MBB5784405.1"/>
    </source>
</evidence>